<comment type="caution">
    <text evidence="2">The sequence shown here is derived from an EMBL/GenBank/DDBJ whole genome shotgun (WGS) entry which is preliminary data.</text>
</comment>
<dbReference type="PANTHER" id="PTHR47219">
    <property type="entry name" value="RAB GTPASE-ACTIVATING PROTEIN 1-LIKE"/>
    <property type="match status" value="1"/>
</dbReference>
<gene>
    <name evidence="2" type="ORF">GBAR_LOCUS24219</name>
</gene>
<protein>
    <submittedName>
        <fullName evidence="2">TBC1 domain family member 9</fullName>
    </submittedName>
</protein>
<feature type="domain" description="Rab-GAP TBC" evidence="1">
    <location>
        <begin position="1"/>
        <end position="78"/>
    </location>
</feature>
<dbReference type="Pfam" id="PF00566">
    <property type="entry name" value="RabGAP-TBC"/>
    <property type="match status" value="1"/>
</dbReference>
<dbReference type="InterPro" id="IPR035969">
    <property type="entry name" value="Rab-GAP_TBC_sf"/>
</dbReference>
<dbReference type="Gene3D" id="1.10.238.10">
    <property type="entry name" value="EF-hand"/>
    <property type="match status" value="1"/>
</dbReference>
<dbReference type="GO" id="GO:0005096">
    <property type="term" value="F:GTPase activator activity"/>
    <property type="evidence" value="ECO:0007669"/>
    <property type="project" value="TreeGrafter"/>
</dbReference>
<organism evidence="2 3">
    <name type="scientific">Geodia barretti</name>
    <name type="common">Barrett's horny sponge</name>
    <dbReference type="NCBI Taxonomy" id="519541"/>
    <lineage>
        <taxon>Eukaryota</taxon>
        <taxon>Metazoa</taxon>
        <taxon>Porifera</taxon>
        <taxon>Demospongiae</taxon>
        <taxon>Heteroscleromorpha</taxon>
        <taxon>Tetractinellida</taxon>
        <taxon>Astrophorina</taxon>
        <taxon>Geodiidae</taxon>
        <taxon>Geodia</taxon>
    </lineage>
</organism>
<proteinExistence type="predicted"/>
<dbReference type="Gene3D" id="1.10.472.80">
    <property type="entry name" value="Ypt/Rab-GAP domain of gyp1p, domain 3"/>
    <property type="match status" value="1"/>
</dbReference>
<dbReference type="InterPro" id="IPR050302">
    <property type="entry name" value="Rab_GAP_TBC_domain"/>
</dbReference>
<evidence type="ECO:0000313" key="3">
    <source>
        <dbReference type="Proteomes" id="UP001174909"/>
    </source>
</evidence>
<dbReference type="Proteomes" id="UP001174909">
    <property type="component" value="Unassembled WGS sequence"/>
</dbReference>
<feature type="non-terminal residue" evidence="2">
    <location>
        <position position="329"/>
    </location>
</feature>
<feature type="non-terminal residue" evidence="2">
    <location>
        <position position="1"/>
    </location>
</feature>
<dbReference type="PANTHER" id="PTHR47219:SF6">
    <property type="entry name" value="RAB GTPASE-ACTIVATING PROTEIN 1"/>
    <property type="match status" value="1"/>
</dbReference>
<dbReference type="SUPFAM" id="SSF47473">
    <property type="entry name" value="EF-hand"/>
    <property type="match status" value="1"/>
</dbReference>
<dbReference type="GO" id="GO:0031267">
    <property type="term" value="F:small GTPase binding"/>
    <property type="evidence" value="ECO:0007669"/>
    <property type="project" value="TreeGrafter"/>
</dbReference>
<name>A0AA35TAC8_GEOBA</name>
<keyword evidence="3" id="KW-1185">Reference proteome</keyword>
<dbReference type="PROSITE" id="PS50086">
    <property type="entry name" value="TBC_RABGAP"/>
    <property type="match status" value="1"/>
</dbReference>
<dbReference type="EMBL" id="CASHTH010003347">
    <property type="protein sequence ID" value="CAI8043672.1"/>
    <property type="molecule type" value="Genomic_DNA"/>
</dbReference>
<dbReference type="InterPro" id="IPR011992">
    <property type="entry name" value="EF-hand-dom_pair"/>
</dbReference>
<dbReference type="SUPFAM" id="SSF47923">
    <property type="entry name" value="Ypt/Rab-GAP domain of gyp1p"/>
    <property type="match status" value="1"/>
</dbReference>
<reference evidence="2" key="1">
    <citation type="submission" date="2023-03" db="EMBL/GenBank/DDBJ databases">
        <authorList>
            <person name="Steffen K."/>
            <person name="Cardenas P."/>
        </authorList>
    </citation>
    <scope>NUCLEOTIDE SEQUENCE</scope>
</reference>
<accession>A0AA35TAC8</accession>
<evidence type="ECO:0000313" key="2">
    <source>
        <dbReference type="EMBL" id="CAI8043672.1"/>
    </source>
</evidence>
<sequence>SFIPFSLPLSLSPSLPPSLPVVVFEQLTEKHLPELYQLLKHRLNILSMISLSWFLTLFFSVMDSSTAVNILDCFFVDGAKVLFQVALMILKFIESPLLSSSDEAEAIGKLNEFLAELGKKASQENKVELEEEIKKQAPVSIHELIKQSYECFGFISNSTIERMRMGARLEVCHHLQDSSRRSILRTTMEGSKFTRPELEQLYFWFEEGHQQALFWGGGRQFMMVSSSHVKQEPTIDVERFSMLFRYLSPWGFGEHAEVISHRAFRLLDTQGTGQMTFGAFTQLFGVMSRTTLQERLKLLYCLHIISLTTPTNPTPPPTRKKAVGEYTTP</sequence>
<evidence type="ECO:0000259" key="1">
    <source>
        <dbReference type="PROSITE" id="PS50086"/>
    </source>
</evidence>
<dbReference type="InterPro" id="IPR000195">
    <property type="entry name" value="Rab-GAP-TBC_dom"/>
</dbReference>
<dbReference type="AlphaFoldDB" id="A0AA35TAC8"/>